<name>A0ABN9W305_9DINO</name>
<keyword evidence="4" id="KW-1185">Reference proteome</keyword>
<feature type="region of interest" description="Disordered" evidence="1">
    <location>
        <begin position="211"/>
        <end position="232"/>
    </location>
</feature>
<evidence type="ECO:0000256" key="1">
    <source>
        <dbReference type="SAM" id="MobiDB-lite"/>
    </source>
</evidence>
<gene>
    <name evidence="3" type="ORF">PCOR1329_LOCUS63575</name>
</gene>
<dbReference type="EMBL" id="CAUYUJ010018071">
    <property type="protein sequence ID" value="CAK0880435.1"/>
    <property type="molecule type" value="Genomic_DNA"/>
</dbReference>
<evidence type="ECO:0000313" key="4">
    <source>
        <dbReference type="Proteomes" id="UP001189429"/>
    </source>
</evidence>
<proteinExistence type="predicted"/>
<reference evidence="3" key="1">
    <citation type="submission" date="2023-10" db="EMBL/GenBank/DDBJ databases">
        <authorList>
            <person name="Chen Y."/>
            <person name="Shah S."/>
            <person name="Dougan E. K."/>
            <person name="Thang M."/>
            <person name="Chan C."/>
        </authorList>
    </citation>
    <scope>NUCLEOTIDE SEQUENCE [LARGE SCALE GENOMIC DNA]</scope>
</reference>
<protein>
    <submittedName>
        <fullName evidence="3">Uncharacterized protein</fullName>
    </submittedName>
</protein>
<feature type="chain" id="PRO_5045903753" evidence="2">
    <location>
        <begin position="21"/>
        <end position="502"/>
    </location>
</feature>
<comment type="caution">
    <text evidence="3">The sequence shown here is derived from an EMBL/GenBank/DDBJ whole genome shotgun (WGS) entry which is preliminary data.</text>
</comment>
<feature type="signal peptide" evidence="2">
    <location>
        <begin position="1"/>
        <end position="20"/>
    </location>
</feature>
<keyword evidence="2" id="KW-0732">Signal</keyword>
<dbReference type="Proteomes" id="UP001189429">
    <property type="component" value="Unassembled WGS sequence"/>
</dbReference>
<sequence>MLWVCIIIRMFVVMAASGVAQDLSEGSMVSTLGIGDLVRARASRPHVKSPVTGSSAVAAFANMNRVLSRGGARTLPCDAFDHTDLNRLARTLYAARSVELHDLYASRSDRRAFHFEDFGYKERLWSAEEVAAGVLSEESYNATRDGKCAEMVMWYVHHLSQAKRESLHFLEDFVLPLMPHSIASGGMAGHEYALQISCTDCHVAVQQPGKPPIRPVPPRNATGPQYPEVCPSSQGSLTPSVWYNRTKRCDWDYEPFCKPCEGIGGLVWGPGEKEWNAMPCEPLLMPAAISHDNLTSPLWPKAFTVQEYADLTFPGRDPCNVKFRNSTYTLYFDTRPEGPLYHTVGHTGPSGPSPFPGKSWALANGNFYNTVTAAGKDAFCICLSPQDPVQKNAITGPLRYDFLDTAKLIGRERIIPEYIGRSLVADHWVKGPHHFWIEVSTNLMVREWQPFNGHQIYYNWNLTRPDPALIDVPEICYKGLLHVNVSCVAPPPSLPQASSMFV</sequence>
<organism evidence="3 4">
    <name type="scientific">Prorocentrum cordatum</name>
    <dbReference type="NCBI Taxonomy" id="2364126"/>
    <lineage>
        <taxon>Eukaryota</taxon>
        <taxon>Sar</taxon>
        <taxon>Alveolata</taxon>
        <taxon>Dinophyceae</taxon>
        <taxon>Prorocentrales</taxon>
        <taxon>Prorocentraceae</taxon>
        <taxon>Prorocentrum</taxon>
    </lineage>
</organism>
<evidence type="ECO:0000313" key="3">
    <source>
        <dbReference type="EMBL" id="CAK0880435.1"/>
    </source>
</evidence>
<accession>A0ABN9W305</accession>
<evidence type="ECO:0000256" key="2">
    <source>
        <dbReference type="SAM" id="SignalP"/>
    </source>
</evidence>